<dbReference type="Proteomes" id="UP001236663">
    <property type="component" value="Unassembled WGS sequence"/>
</dbReference>
<name>A0ABT8C3G7_9BACT</name>
<keyword evidence="2" id="KW-1185">Reference proteome</keyword>
<gene>
    <name evidence="1" type="ORF">QWZ15_02025</name>
</gene>
<evidence type="ECO:0000313" key="1">
    <source>
        <dbReference type="EMBL" id="MDN3686594.1"/>
    </source>
</evidence>
<dbReference type="InterPro" id="IPR011989">
    <property type="entry name" value="ARM-like"/>
</dbReference>
<accession>A0ABT8C3G7</accession>
<sequence>MNTNEEGKINALMAKLLDEEEEEPLRYAEHLSRIGGPEVHRRLVEVLSQGNMEEAFLAAKTLGMIEYDKDKSLDALLDVILKPTNSSHNGALVSLLEEFDLSEKFVDLFRIFLFGNFKASALAKVHLDYEEFNISPRTLKKAEKHWQHFLNNPLREDDGYLLKKEEAETILKELHELLEKE</sequence>
<proteinExistence type="predicted"/>
<comment type="caution">
    <text evidence="1">The sequence shown here is derived from an EMBL/GenBank/DDBJ whole genome shotgun (WGS) entry which is preliminary data.</text>
</comment>
<evidence type="ECO:0000313" key="2">
    <source>
        <dbReference type="Proteomes" id="UP001236663"/>
    </source>
</evidence>
<dbReference type="Gene3D" id="1.25.10.10">
    <property type="entry name" value="Leucine-rich Repeat Variant"/>
    <property type="match status" value="1"/>
</dbReference>
<dbReference type="RefSeq" id="WP_163384750.1">
    <property type="nucleotide sequence ID" value="NZ_JAUFQS010000003.1"/>
</dbReference>
<organism evidence="1 2">
    <name type="scientific">Cyclobacterium jeungdonense</name>
    <dbReference type="NCBI Taxonomy" id="708087"/>
    <lineage>
        <taxon>Bacteria</taxon>
        <taxon>Pseudomonadati</taxon>
        <taxon>Bacteroidota</taxon>
        <taxon>Cytophagia</taxon>
        <taxon>Cytophagales</taxon>
        <taxon>Cyclobacteriaceae</taxon>
        <taxon>Cyclobacterium</taxon>
    </lineage>
</organism>
<protein>
    <submittedName>
        <fullName evidence="1">HEAT repeat domain-containing protein</fullName>
    </submittedName>
</protein>
<reference evidence="2" key="1">
    <citation type="journal article" date="2019" name="Int. J. Syst. Evol. Microbiol.">
        <title>The Global Catalogue of Microorganisms (GCM) 10K type strain sequencing project: providing services to taxonomists for standard genome sequencing and annotation.</title>
        <authorList>
            <consortium name="The Broad Institute Genomics Platform"/>
            <consortium name="The Broad Institute Genome Sequencing Center for Infectious Disease"/>
            <person name="Wu L."/>
            <person name="Ma J."/>
        </authorList>
    </citation>
    <scope>NUCLEOTIDE SEQUENCE [LARGE SCALE GENOMIC DNA]</scope>
    <source>
        <strain evidence="2">CECT 7706</strain>
    </source>
</reference>
<dbReference type="EMBL" id="JAUFQS010000003">
    <property type="protein sequence ID" value="MDN3686594.1"/>
    <property type="molecule type" value="Genomic_DNA"/>
</dbReference>